<dbReference type="WBParaSite" id="GPUH_0000837601-mRNA-1">
    <property type="protein sequence ID" value="GPUH_0000837601-mRNA-1"/>
    <property type="gene ID" value="GPUH_0000837601"/>
</dbReference>
<proteinExistence type="predicted"/>
<dbReference type="AlphaFoldDB" id="A0A183DI26"/>
<protein>
    <submittedName>
        <fullName evidence="1">ABC transporter substrate-binding protein</fullName>
    </submittedName>
</protein>
<name>A0A183DI26_9BILA</name>
<sequence>LVKDYEVNVKRLAEEKQIPLPEPIDYAALGYFPDASGGSFVVSVLRKKYAWIRWYIV</sequence>
<organism evidence="1">
    <name type="scientific">Gongylonema pulchrum</name>
    <dbReference type="NCBI Taxonomy" id="637853"/>
    <lineage>
        <taxon>Eukaryota</taxon>
        <taxon>Metazoa</taxon>
        <taxon>Ecdysozoa</taxon>
        <taxon>Nematoda</taxon>
        <taxon>Chromadorea</taxon>
        <taxon>Rhabditida</taxon>
        <taxon>Spirurina</taxon>
        <taxon>Spiruromorpha</taxon>
        <taxon>Spiruroidea</taxon>
        <taxon>Gongylonematidae</taxon>
        <taxon>Gongylonema</taxon>
    </lineage>
</organism>
<evidence type="ECO:0000313" key="1">
    <source>
        <dbReference type="WBParaSite" id="GPUH_0000837601-mRNA-1"/>
    </source>
</evidence>
<reference evidence="1" key="1">
    <citation type="submission" date="2016-06" db="UniProtKB">
        <authorList>
            <consortium name="WormBaseParasite"/>
        </authorList>
    </citation>
    <scope>IDENTIFICATION</scope>
</reference>
<accession>A0A183DI26</accession>